<dbReference type="InterPro" id="IPR045265">
    <property type="entry name" value="AIR12_DOMON"/>
</dbReference>
<feature type="transmembrane region" description="Helical" evidence="11">
    <location>
        <begin position="220"/>
        <end position="238"/>
    </location>
</feature>
<feature type="transmembrane region" description="Helical" evidence="11">
    <location>
        <begin position="282"/>
        <end position="308"/>
    </location>
</feature>
<feature type="transmembrane region" description="Helical" evidence="11">
    <location>
        <begin position="320"/>
        <end position="343"/>
    </location>
</feature>
<dbReference type="PANTHER" id="PTHR23130:SF175">
    <property type="entry name" value="CYTOCHROME B561 AND DOMON DOMAIN-CONTAINING PROTEIN"/>
    <property type="match status" value="1"/>
</dbReference>
<comment type="cofactor">
    <cofactor evidence="8">
        <name>heme b</name>
        <dbReference type="ChEBI" id="CHEBI:60344"/>
    </cofactor>
    <text evidence="8">Binds 2 heme b groups non-covalently.</text>
</comment>
<evidence type="ECO:0000259" key="14">
    <source>
        <dbReference type="PROSITE" id="PS50939"/>
    </source>
</evidence>
<evidence type="ECO:0000259" key="13">
    <source>
        <dbReference type="PROSITE" id="PS50836"/>
    </source>
</evidence>
<keyword evidence="3 11" id="KW-0812">Transmembrane</keyword>
<comment type="caution">
    <text evidence="15">The sequence shown here is derived from an EMBL/GenBank/DDBJ whole genome shotgun (WGS) entry which is preliminary data.</text>
</comment>
<dbReference type="PROSITE" id="PS50836">
    <property type="entry name" value="DOMON"/>
    <property type="match status" value="1"/>
</dbReference>
<dbReference type="InterPro" id="IPR006593">
    <property type="entry name" value="Cyt_b561/ferric_Rdtase_TM"/>
</dbReference>
<dbReference type="PIRSF" id="PIRSF037471">
    <property type="entry name" value="UCP037471"/>
    <property type="match status" value="1"/>
</dbReference>
<dbReference type="EMBL" id="JBFOLJ010000011">
    <property type="protein sequence ID" value="KAL2495892.1"/>
    <property type="molecule type" value="Genomic_DNA"/>
</dbReference>
<feature type="binding site" description="axial binding residue" evidence="9">
    <location>
        <position position="324"/>
    </location>
    <ligand>
        <name>heme b</name>
        <dbReference type="ChEBI" id="CHEBI:60344"/>
        <label>1</label>
    </ligand>
    <ligandPart>
        <name>Fe</name>
        <dbReference type="ChEBI" id="CHEBI:18248"/>
    </ligandPart>
</feature>
<dbReference type="PROSITE" id="PS50939">
    <property type="entry name" value="CYTOCHROME_B561"/>
    <property type="match status" value="1"/>
</dbReference>
<organism evidence="15 16">
    <name type="scientific">Forsythia ovata</name>
    <dbReference type="NCBI Taxonomy" id="205694"/>
    <lineage>
        <taxon>Eukaryota</taxon>
        <taxon>Viridiplantae</taxon>
        <taxon>Streptophyta</taxon>
        <taxon>Embryophyta</taxon>
        <taxon>Tracheophyta</taxon>
        <taxon>Spermatophyta</taxon>
        <taxon>Magnoliopsida</taxon>
        <taxon>eudicotyledons</taxon>
        <taxon>Gunneridae</taxon>
        <taxon>Pentapetalae</taxon>
        <taxon>asterids</taxon>
        <taxon>lamiids</taxon>
        <taxon>Lamiales</taxon>
        <taxon>Oleaceae</taxon>
        <taxon>Forsythieae</taxon>
        <taxon>Forsythia</taxon>
    </lineage>
</organism>
<keyword evidence="2 8" id="KW-0813">Transport</keyword>
<feature type="chain" id="PRO_5044845490" description="Cytochrome b561 and DOMON domain-containing protein" evidence="12">
    <location>
        <begin position="27"/>
        <end position="420"/>
    </location>
</feature>
<dbReference type="CDD" id="cd08760">
    <property type="entry name" value="Cyt_b561_FRRS1_like"/>
    <property type="match status" value="1"/>
</dbReference>
<keyword evidence="7 8" id="KW-0472">Membrane</keyword>
<evidence type="ECO:0000256" key="9">
    <source>
        <dbReference type="PIRSR" id="PIRSR037471-1"/>
    </source>
</evidence>
<evidence type="ECO:0000313" key="16">
    <source>
        <dbReference type="Proteomes" id="UP001604277"/>
    </source>
</evidence>
<evidence type="ECO:0000256" key="8">
    <source>
        <dbReference type="PIRNR" id="PIRNR037471"/>
    </source>
</evidence>
<evidence type="ECO:0000256" key="4">
    <source>
        <dbReference type="ARBA" id="ARBA00022729"/>
    </source>
</evidence>
<gene>
    <name evidence="15" type="ORF">Fot_39649</name>
</gene>
<evidence type="ECO:0000256" key="7">
    <source>
        <dbReference type="ARBA" id="ARBA00023136"/>
    </source>
</evidence>
<protein>
    <recommendedName>
        <fullName evidence="8">Cytochrome b561 and DOMON domain-containing protein</fullName>
    </recommendedName>
</protein>
<proteinExistence type="predicted"/>
<evidence type="ECO:0000256" key="11">
    <source>
        <dbReference type="SAM" id="Phobius"/>
    </source>
</evidence>
<evidence type="ECO:0000256" key="1">
    <source>
        <dbReference type="ARBA" id="ARBA00004370"/>
    </source>
</evidence>
<keyword evidence="4 12" id="KW-0732">Signal</keyword>
<evidence type="ECO:0000256" key="6">
    <source>
        <dbReference type="ARBA" id="ARBA00022989"/>
    </source>
</evidence>
<sequence>MPLNFIHFRLSFVFTLVLLLPLFANGRRCSAEFLCEAEKLNIKQYCNKKTLGAEFGWNYDDKSRRLDIAFGAKLDGGIGWLAWGLNPQGPHMVGTRALIGIKHQNGSLECHKYSITDATRLGCQLLPIDDLGLDIRNFSFVNLKAFKYYMIKATVFLPLGYNSSRTNIVWQIGYAVADKEPKMHPTSLNNFDSTETIDLNSNLVITYTDQQLGNLRTAHGILNIVGWGIFMPVGVIIARYLRRYPIRWRLWFTLHISCQIAGYILGSAGWASGRWLGKQSKYYVFTTHGIFATTIFVSTTIQMFALVLKPKRDDLFRKYWNIYHHFVGYAILAIISMNIFKGIAILKPDYTWKWAYIVVLGILAATALAFEVYTWTIFTISKIQRTKLRKKNEQNVSKSRTAQQQGMGGTGTETSEPPPT</sequence>
<dbReference type="Proteomes" id="UP001604277">
    <property type="component" value="Unassembled WGS sequence"/>
</dbReference>
<feature type="transmembrane region" description="Helical" evidence="11">
    <location>
        <begin position="250"/>
        <end position="270"/>
    </location>
</feature>
<keyword evidence="9" id="KW-0408">Iron</keyword>
<dbReference type="Pfam" id="PF04526">
    <property type="entry name" value="DUF568"/>
    <property type="match status" value="1"/>
</dbReference>
<evidence type="ECO:0000256" key="3">
    <source>
        <dbReference type="ARBA" id="ARBA00022692"/>
    </source>
</evidence>
<dbReference type="PANTHER" id="PTHR23130">
    <property type="entry name" value="CYTOCHROME B561 AND DOMON DOMAIN-CONTAINING PROTEIN"/>
    <property type="match status" value="1"/>
</dbReference>
<evidence type="ECO:0000313" key="15">
    <source>
        <dbReference type="EMBL" id="KAL2495892.1"/>
    </source>
</evidence>
<dbReference type="Gene3D" id="1.20.120.1770">
    <property type="match status" value="1"/>
</dbReference>
<dbReference type="InterPro" id="IPR005018">
    <property type="entry name" value="DOMON_domain"/>
</dbReference>
<evidence type="ECO:0000256" key="2">
    <source>
        <dbReference type="ARBA" id="ARBA00022448"/>
    </source>
</evidence>
<keyword evidence="16" id="KW-1185">Reference proteome</keyword>
<feature type="domain" description="Cytochrome b561" evidence="14">
    <location>
        <begin position="180"/>
        <end position="379"/>
    </location>
</feature>
<feature type="domain" description="DOMON" evidence="13">
    <location>
        <begin position="51"/>
        <end position="173"/>
    </location>
</feature>
<keyword evidence="5 8" id="KW-0249">Electron transport</keyword>
<evidence type="ECO:0000256" key="5">
    <source>
        <dbReference type="ARBA" id="ARBA00022982"/>
    </source>
</evidence>
<feature type="transmembrane region" description="Helical" evidence="11">
    <location>
        <begin position="355"/>
        <end position="380"/>
    </location>
</feature>
<dbReference type="GO" id="GO:0016020">
    <property type="term" value="C:membrane"/>
    <property type="evidence" value="ECO:0007669"/>
    <property type="project" value="UniProtKB-SubCell"/>
</dbReference>
<evidence type="ECO:0000256" key="10">
    <source>
        <dbReference type="SAM" id="MobiDB-lite"/>
    </source>
</evidence>
<dbReference type="InterPro" id="IPR017214">
    <property type="entry name" value="UCP037471"/>
</dbReference>
<name>A0ABD1S7Z8_9LAMI</name>
<keyword evidence="9" id="KW-0479">Metal-binding</keyword>
<feature type="binding site" description="axial binding residue" evidence="9">
    <location>
        <position position="219"/>
    </location>
    <ligand>
        <name>heme b</name>
        <dbReference type="ChEBI" id="CHEBI:60344"/>
        <label>1</label>
    </ligand>
    <ligandPart>
        <name>Fe</name>
        <dbReference type="ChEBI" id="CHEBI:18248"/>
    </ligandPart>
</feature>
<feature type="signal peptide" evidence="12">
    <location>
        <begin position="1"/>
        <end position="26"/>
    </location>
</feature>
<evidence type="ECO:0000256" key="12">
    <source>
        <dbReference type="SAM" id="SignalP"/>
    </source>
</evidence>
<feature type="region of interest" description="Disordered" evidence="10">
    <location>
        <begin position="391"/>
        <end position="420"/>
    </location>
</feature>
<keyword evidence="6 11" id="KW-1133">Transmembrane helix</keyword>
<reference evidence="16" key="1">
    <citation type="submission" date="2024-07" db="EMBL/GenBank/DDBJ databases">
        <title>Two chromosome-level genome assemblies of Korean endemic species Abeliophyllum distichum and Forsythia ovata (Oleaceae).</title>
        <authorList>
            <person name="Jang H."/>
        </authorList>
    </citation>
    <scope>NUCLEOTIDE SEQUENCE [LARGE SCALE GENOMIC DNA]</scope>
</reference>
<feature type="binding site" description="axial binding residue" evidence="9">
    <location>
        <position position="255"/>
    </location>
    <ligand>
        <name>heme b</name>
        <dbReference type="ChEBI" id="CHEBI:60344"/>
        <label>1</label>
    </ligand>
    <ligandPart>
        <name>Fe</name>
        <dbReference type="ChEBI" id="CHEBI:18248"/>
    </ligandPart>
</feature>
<accession>A0ABD1S7Z8</accession>
<comment type="subcellular location">
    <subcellularLocation>
        <location evidence="1">Membrane</location>
    </subcellularLocation>
</comment>
<dbReference type="AlphaFoldDB" id="A0ABD1S7Z8"/>
<dbReference type="SMART" id="SM00665">
    <property type="entry name" value="B561"/>
    <property type="match status" value="1"/>
</dbReference>
<feature type="binding site" description="axial binding residue" evidence="9">
    <location>
        <position position="288"/>
    </location>
    <ligand>
        <name>heme b</name>
        <dbReference type="ChEBI" id="CHEBI:60344"/>
        <label>1</label>
    </ligand>
    <ligandPart>
        <name>Fe</name>
        <dbReference type="ChEBI" id="CHEBI:18248"/>
    </ligandPart>
</feature>